<dbReference type="Proteomes" id="UP000019116">
    <property type="component" value="Chromosome 7A"/>
</dbReference>
<proteinExistence type="predicted"/>
<dbReference type="OMA" id="ANIMYLS"/>
<evidence type="ECO:0000313" key="1">
    <source>
        <dbReference type="EnsemblPlants" id="TraesCS7A02G279600.1.cds1"/>
    </source>
</evidence>
<keyword evidence="2" id="KW-1185">Reference proteome</keyword>
<dbReference type="Gramene" id="TraesROB_scaffold_001968_01G000100.1">
    <property type="protein sequence ID" value="TraesROB_scaffold_001968_01G000100.1"/>
    <property type="gene ID" value="TraesROB_scaffold_001968_01G000100"/>
</dbReference>
<dbReference type="EnsemblPlants" id="TraesCS7A02G279600.1">
    <property type="protein sequence ID" value="TraesCS7A02G279600.1.cds1"/>
    <property type="gene ID" value="TraesCS7A02G279600"/>
</dbReference>
<dbReference type="AlphaFoldDB" id="A0A3B6RIZ3"/>
<dbReference type="Gramene" id="TraesRN7A0100625400.1">
    <property type="protein sequence ID" value="TraesRN7A0100625400.1"/>
    <property type="gene ID" value="TraesRN7A0100625400"/>
</dbReference>
<accession>A0A3B6RIZ3</accession>
<dbReference type="STRING" id="4565.A0A3B6RIZ3"/>
<dbReference type="PANTHER" id="PTHR33086:SF4">
    <property type="entry name" value="OS05G0467700 PROTEIN"/>
    <property type="match status" value="1"/>
</dbReference>
<reference evidence="1" key="1">
    <citation type="submission" date="2018-08" db="EMBL/GenBank/DDBJ databases">
        <authorList>
            <person name="Rossello M."/>
        </authorList>
    </citation>
    <scope>NUCLEOTIDE SEQUENCE [LARGE SCALE GENOMIC DNA]</scope>
    <source>
        <strain evidence="1">cv. Chinese Spring</strain>
    </source>
</reference>
<dbReference type="PANTHER" id="PTHR33086">
    <property type="entry name" value="OS05G0468200 PROTEIN-RELATED"/>
    <property type="match status" value="1"/>
</dbReference>
<reference evidence="1" key="2">
    <citation type="submission" date="2018-10" db="UniProtKB">
        <authorList>
            <consortium name="EnsemblPlants"/>
        </authorList>
    </citation>
    <scope>IDENTIFICATION</scope>
</reference>
<protein>
    <submittedName>
        <fullName evidence="1">Uncharacterized protein</fullName>
    </submittedName>
</protein>
<dbReference type="Gramene" id="TraesCS7A02G279600.1">
    <property type="protein sequence ID" value="TraesCS7A02G279600.1.cds1"/>
    <property type="gene ID" value="TraesCS7A02G279600"/>
</dbReference>
<dbReference type="Gramene" id="TraesCAD_scaffold_000953_01G000100.1">
    <property type="protein sequence ID" value="TraesCAD_scaffold_000953_01G000100.1"/>
    <property type="gene ID" value="TraesCAD_scaffold_000953_01G000100"/>
</dbReference>
<name>A0A3B6RIZ3_WHEAT</name>
<sequence>MLGSCISVAPSLDESWGAISVDPLIGHLELRFVELPRGSVLPDLDGMASMRTLGSCLRMAVSEGKMCYVEVSKEKSYVISLFTLDDEGHSWTLDHETVFAPIWDDALLCSAPLEKMLAIGAINLLKANIMYLSCGDKILGIDVVTKKITGTSCLAIDVPNHPLLPCVLPTWMESSQIPSAGNIHI</sequence>
<dbReference type="Gramene" id="TraesCLE_scaffold_001983_01G000100.1">
    <property type="protein sequence ID" value="TraesCLE_scaffold_001983_01G000100.1"/>
    <property type="gene ID" value="TraesCLE_scaffold_001983_01G000100"/>
</dbReference>
<dbReference type="Gramene" id="TraesWEE_scaffold_004793_01G000100.1">
    <property type="protein sequence ID" value="TraesWEE_scaffold_004793_01G000100.1"/>
    <property type="gene ID" value="TraesWEE_scaffold_004793_01G000100"/>
</dbReference>
<evidence type="ECO:0000313" key="2">
    <source>
        <dbReference type="Proteomes" id="UP000019116"/>
    </source>
</evidence>
<organism evidence="1">
    <name type="scientific">Triticum aestivum</name>
    <name type="common">Wheat</name>
    <dbReference type="NCBI Taxonomy" id="4565"/>
    <lineage>
        <taxon>Eukaryota</taxon>
        <taxon>Viridiplantae</taxon>
        <taxon>Streptophyta</taxon>
        <taxon>Embryophyta</taxon>
        <taxon>Tracheophyta</taxon>
        <taxon>Spermatophyta</taxon>
        <taxon>Magnoliopsida</taxon>
        <taxon>Liliopsida</taxon>
        <taxon>Poales</taxon>
        <taxon>Poaceae</taxon>
        <taxon>BOP clade</taxon>
        <taxon>Pooideae</taxon>
        <taxon>Triticodae</taxon>
        <taxon>Triticeae</taxon>
        <taxon>Triticinae</taxon>
        <taxon>Triticum</taxon>
    </lineage>
</organism>
<dbReference type="Gramene" id="TraesCS7A03G0650600.1">
    <property type="protein sequence ID" value="TraesCS7A03G0650600.1.CDS1"/>
    <property type="gene ID" value="TraesCS7A03G0650600"/>
</dbReference>